<evidence type="ECO:0000313" key="4">
    <source>
        <dbReference type="Proteomes" id="UP000066049"/>
    </source>
</evidence>
<dbReference type="KEGG" id="ccoc:CCON33237_0500"/>
<feature type="domain" description="HMA" evidence="1">
    <location>
        <begin position="1"/>
        <end position="64"/>
    </location>
</feature>
<dbReference type="InterPro" id="IPR036163">
    <property type="entry name" value="HMA_dom_sf"/>
</dbReference>
<dbReference type="RefSeq" id="WP_054196255.1">
    <property type="nucleotide sequence ID" value="NZ_CABMKQ010000002.1"/>
</dbReference>
<dbReference type="GeneID" id="28662170"/>
<dbReference type="Proteomes" id="UP000195967">
    <property type="component" value="Unassembled WGS sequence"/>
</dbReference>
<dbReference type="CDD" id="cd00371">
    <property type="entry name" value="HMA"/>
    <property type="match status" value="1"/>
</dbReference>
<dbReference type="Gene3D" id="3.30.70.100">
    <property type="match status" value="1"/>
</dbReference>
<evidence type="ECO:0000313" key="5">
    <source>
        <dbReference type="Proteomes" id="UP000195967"/>
    </source>
</evidence>
<reference evidence="4" key="1">
    <citation type="submission" date="2015-08" db="EMBL/GenBank/DDBJ databases">
        <title>Comparative genomics of the Campylobacter concisus group.</title>
        <authorList>
            <person name="Miller W.G."/>
            <person name="Yee E."/>
            <person name="Chapman M.H."/>
            <person name="Huynh S."/>
            <person name="Bono J.L."/>
            <person name="On S.L.W."/>
            <person name="St Leger J."/>
            <person name="Foster G."/>
            <person name="Parker C.T."/>
        </authorList>
    </citation>
    <scope>NUCLEOTIDE SEQUENCE [LARGE SCALE GENOMIC DNA]</scope>
    <source>
        <strain evidence="4">ATCC 33237</strain>
    </source>
</reference>
<dbReference type="GO" id="GO:0046872">
    <property type="term" value="F:metal ion binding"/>
    <property type="evidence" value="ECO:0007669"/>
    <property type="project" value="InterPro"/>
</dbReference>
<evidence type="ECO:0000313" key="2">
    <source>
        <dbReference type="EMBL" id="ALF47204.1"/>
    </source>
</evidence>
<evidence type="ECO:0000313" key="3">
    <source>
        <dbReference type="EMBL" id="OUT11390.1"/>
    </source>
</evidence>
<organism evidence="2 4">
    <name type="scientific">Campylobacter concisus</name>
    <dbReference type="NCBI Taxonomy" id="199"/>
    <lineage>
        <taxon>Bacteria</taxon>
        <taxon>Pseudomonadati</taxon>
        <taxon>Campylobacterota</taxon>
        <taxon>Epsilonproteobacteria</taxon>
        <taxon>Campylobacterales</taxon>
        <taxon>Campylobacteraceae</taxon>
        <taxon>Campylobacter</taxon>
    </lineage>
</organism>
<protein>
    <submittedName>
        <fullName evidence="3">Heavy metal transport/detoxification protein</fullName>
    </submittedName>
    <submittedName>
        <fullName evidence="2">Heavy-metal-associated domain protein, putative copper metallochaperone CopZ</fullName>
    </submittedName>
</protein>
<proteinExistence type="predicted"/>
<reference evidence="3 5" key="3">
    <citation type="submission" date="2017-04" db="EMBL/GenBank/DDBJ databases">
        <title>Complete genome of Campylobacter concisus ATCC 33237T and draft genomes for an additional eight well characterized C. concisus strains.</title>
        <authorList>
            <person name="Cornelius A.J."/>
            <person name="Miller W.G."/>
            <person name="Lastovica A.J."/>
            <person name="On S.L."/>
            <person name="French N.P."/>
            <person name="Vandenberg O."/>
            <person name="Biggs P.J."/>
        </authorList>
    </citation>
    <scope>NUCLEOTIDE SEQUENCE [LARGE SCALE GENOMIC DNA]</scope>
    <source>
        <strain evidence="3 5">Lasto28.99</strain>
    </source>
</reference>
<dbReference type="InterPro" id="IPR006121">
    <property type="entry name" value="HMA_dom"/>
</dbReference>
<dbReference type="Proteomes" id="UP000066049">
    <property type="component" value="Chromosome"/>
</dbReference>
<gene>
    <name evidence="3" type="ORF">B9N62_05185</name>
    <name evidence="2" type="ORF">CCON33237_0500</name>
</gene>
<dbReference type="Pfam" id="PF00403">
    <property type="entry name" value="HMA"/>
    <property type="match status" value="1"/>
</dbReference>
<evidence type="ECO:0000259" key="1">
    <source>
        <dbReference type="PROSITE" id="PS50846"/>
    </source>
</evidence>
<dbReference type="EMBL" id="CP012541">
    <property type="protein sequence ID" value="ALF47204.1"/>
    <property type="molecule type" value="Genomic_DNA"/>
</dbReference>
<name>A0A0M4STN2_9BACT</name>
<reference evidence="2" key="2">
    <citation type="submission" date="2016-07" db="EMBL/GenBank/DDBJ databases">
        <title>Comparative genomics of the Campylobacter concisus group.</title>
        <authorList>
            <person name="Miller W.G."/>
            <person name="Yee E."/>
            <person name="Chapman M.H."/>
            <person name="Huynh S."/>
            <person name="Bono J.L."/>
            <person name="On S.L.W."/>
            <person name="StLeger J."/>
            <person name="Foster G."/>
            <person name="Parker C.T."/>
        </authorList>
    </citation>
    <scope>NUCLEOTIDE SEQUENCE</scope>
    <source>
        <strain evidence="2">ATCC 33237</strain>
    </source>
</reference>
<dbReference type="PATRIC" id="fig|199.248.peg.526"/>
<accession>A0A0M4STN2</accession>
<dbReference type="PROSITE" id="PS50846">
    <property type="entry name" value="HMA_2"/>
    <property type="match status" value="1"/>
</dbReference>
<dbReference type="AlphaFoldDB" id="A0A0M4STN2"/>
<sequence length="67" mass="7662">MKTFEASNIHCQNCANTIKNALEDDFGKIEVDLSKEPRQVRVDLKDSEVEKFKSEMADLGFDVIKEL</sequence>
<dbReference type="SUPFAM" id="SSF55008">
    <property type="entry name" value="HMA, heavy metal-associated domain"/>
    <property type="match status" value="1"/>
</dbReference>
<dbReference type="EMBL" id="NDYO01000006">
    <property type="protein sequence ID" value="OUT11390.1"/>
    <property type="molecule type" value="Genomic_DNA"/>
</dbReference>